<evidence type="ECO:0000313" key="3">
    <source>
        <dbReference type="Proteomes" id="UP000053144"/>
    </source>
</evidence>
<dbReference type="Proteomes" id="UP000053144">
    <property type="component" value="Chromosome 10"/>
</dbReference>
<evidence type="ECO:0000313" key="2">
    <source>
        <dbReference type="EMBL" id="KOM55651.1"/>
    </source>
</evidence>
<dbReference type="OrthoDB" id="62853at2759"/>
<organism evidence="2 3">
    <name type="scientific">Phaseolus angularis</name>
    <name type="common">Azuki bean</name>
    <name type="synonym">Vigna angularis</name>
    <dbReference type="NCBI Taxonomy" id="3914"/>
    <lineage>
        <taxon>Eukaryota</taxon>
        <taxon>Viridiplantae</taxon>
        <taxon>Streptophyta</taxon>
        <taxon>Embryophyta</taxon>
        <taxon>Tracheophyta</taxon>
        <taxon>Spermatophyta</taxon>
        <taxon>Magnoliopsida</taxon>
        <taxon>eudicotyledons</taxon>
        <taxon>Gunneridae</taxon>
        <taxon>Pentapetalae</taxon>
        <taxon>rosids</taxon>
        <taxon>fabids</taxon>
        <taxon>Fabales</taxon>
        <taxon>Fabaceae</taxon>
        <taxon>Papilionoideae</taxon>
        <taxon>50 kb inversion clade</taxon>
        <taxon>NPAAA clade</taxon>
        <taxon>indigoferoid/millettioid clade</taxon>
        <taxon>Phaseoleae</taxon>
        <taxon>Vigna</taxon>
    </lineage>
</organism>
<dbReference type="STRING" id="3914.A0A0L9VKR0"/>
<dbReference type="EMBL" id="CM003380">
    <property type="protein sequence ID" value="KOM55651.1"/>
    <property type="molecule type" value="Genomic_DNA"/>
</dbReference>
<dbReference type="Gramene" id="KOM55651">
    <property type="protein sequence ID" value="KOM55651"/>
    <property type="gene ID" value="LR48_Vigan10g154300"/>
</dbReference>
<sequence length="409" mass="44866">MPKSHGKGSEGSQSSVNGEKRGTREDPEEKIEVEREENQKCWIIKGELSIIEGNGTQGHTTRATNVFEVQNITRTTEVHLTIDSMEENAVQGFKTWQQKSKNLSWEDLDGGFGADNKCSDIVDVASKKGAKVAGLREDNLTKVGGKNTSGEDCDGNGVTLAFQSEVAKAADFSEESVVGLGAYSKTVEEKDRGKKAESGKNMVNTTSENKVEDVTVLSVDGSKVVCVEEAKDEGGSEEVEKDKDCSENTVTIGVPIAETSENMVVHVKDLRDKGYGFAFGDFGRGQVESKPWWLGLIYDPPDDALKMEQKNRSSVTFFHHFNAFWDNIDERVKQSSCIDFANVVEAAGEVGRPPSMKLSRLVIDKRTGSEFEFTLAFGKNSGIKEGIVPKTGIDRLLYSQTKPANYFLM</sequence>
<evidence type="ECO:0000256" key="1">
    <source>
        <dbReference type="SAM" id="MobiDB-lite"/>
    </source>
</evidence>
<proteinExistence type="predicted"/>
<feature type="compositionally biased region" description="Basic and acidic residues" evidence="1">
    <location>
        <begin position="18"/>
        <end position="34"/>
    </location>
</feature>
<accession>A0A0L9VKR0</accession>
<reference evidence="3" key="1">
    <citation type="journal article" date="2015" name="Proc. Natl. Acad. Sci. U.S.A.">
        <title>Genome sequencing of adzuki bean (Vigna angularis) provides insight into high starch and low fat accumulation and domestication.</title>
        <authorList>
            <person name="Yang K."/>
            <person name="Tian Z."/>
            <person name="Chen C."/>
            <person name="Luo L."/>
            <person name="Zhao B."/>
            <person name="Wang Z."/>
            <person name="Yu L."/>
            <person name="Li Y."/>
            <person name="Sun Y."/>
            <person name="Li W."/>
            <person name="Chen Y."/>
            <person name="Li Y."/>
            <person name="Zhang Y."/>
            <person name="Ai D."/>
            <person name="Zhao J."/>
            <person name="Shang C."/>
            <person name="Ma Y."/>
            <person name="Wu B."/>
            <person name="Wang M."/>
            <person name="Gao L."/>
            <person name="Sun D."/>
            <person name="Zhang P."/>
            <person name="Guo F."/>
            <person name="Wang W."/>
            <person name="Li Y."/>
            <person name="Wang J."/>
            <person name="Varshney R.K."/>
            <person name="Wang J."/>
            <person name="Ling H.Q."/>
            <person name="Wan P."/>
        </authorList>
    </citation>
    <scope>NUCLEOTIDE SEQUENCE</scope>
    <source>
        <strain evidence="3">cv. Jingnong 6</strain>
    </source>
</reference>
<feature type="region of interest" description="Disordered" evidence="1">
    <location>
        <begin position="1"/>
        <end position="34"/>
    </location>
</feature>
<protein>
    <submittedName>
        <fullName evidence="2">Uncharacterized protein</fullName>
    </submittedName>
</protein>
<dbReference type="AlphaFoldDB" id="A0A0L9VKR0"/>
<name>A0A0L9VKR0_PHAAN</name>
<gene>
    <name evidence="2" type="ORF">LR48_Vigan10g154300</name>
</gene>